<dbReference type="Pfam" id="PF01554">
    <property type="entry name" value="MatE"/>
    <property type="match status" value="2"/>
</dbReference>
<keyword evidence="8 13" id="KW-0812">Transmembrane</keyword>
<accession>A0A926ICM7</accession>
<dbReference type="InterPro" id="IPR050222">
    <property type="entry name" value="MATE_MdtK"/>
</dbReference>
<gene>
    <name evidence="14" type="ORF">H8718_00270</name>
</gene>
<feature type="transmembrane region" description="Helical" evidence="13">
    <location>
        <begin position="434"/>
        <end position="453"/>
    </location>
</feature>
<comment type="function">
    <text evidence="1">Multidrug efflux pump.</text>
</comment>
<dbReference type="EMBL" id="JACRSY010000001">
    <property type="protein sequence ID" value="MBC8577974.1"/>
    <property type="molecule type" value="Genomic_DNA"/>
</dbReference>
<evidence type="ECO:0000256" key="4">
    <source>
        <dbReference type="ARBA" id="ARBA00020268"/>
    </source>
</evidence>
<evidence type="ECO:0000256" key="2">
    <source>
        <dbReference type="ARBA" id="ARBA00004651"/>
    </source>
</evidence>
<feature type="transmembrane region" description="Helical" evidence="13">
    <location>
        <begin position="343"/>
        <end position="366"/>
    </location>
</feature>
<feature type="transmembrane region" description="Helical" evidence="13">
    <location>
        <begin position="78"/>
        <end position="95"/>
    </location>
</feature>
<sequence length="468" mass="50361">MELSLSNFFNCEKMIKPAQQIGTIPPSKQIYQNTINLAWPSAVERVLVSLVGAMDTMMVGILGAEAIAAVGITQQPTFILLAIIFSLNIGVTALVARRCGEEDYVSANKILRQSIILVGILSALLACIGFIFARPILNWMGAGSDTLTDATIYFRIIVIGMFFNALSLNINAAQRGAGNTKIAMYTNITANLVNLVFNFLLIGGHFGFPALGVAGAGIATVLGNIVAFSISTYGIIRSKTPLKLHLKDSWKLDFKILKSIFNISSSAMVEQLCMRIGFLAYTKMITSLGTVAFATHQICNNILNMTFSAGDGMSMAASSLVGRHLGAKRSDLSIIYGKTAQRIGLILSSILVLGYIFGRIPLIGAFTDDPQIIALGSVIMLIVAAVSPLQISQVIISGSLRGAGDTKFVARTSFISILVIRPIITYILCYPLGLGLFGAWIALLLDQGLRLILNIIRFSEGNWIKIKL</sequence>
<feature type="transmembrane region" description="Helical" evidence="13">
    <location>
        <begin position="182"/>
        <end position="202"/>
    </location>
</feature>
<reference evidence="14" key="1">
    <citation type="submission" date="2020-08" db="EMBL/GenBank/DDBJ databases">
        <title>Genome public.</title>
        <authorList>
            <person name="Liu C."/>
            <person name="Sun Q."/>
        </authorList>
    </citation>
    <scope>NUCLEOTIDE SEQUENCE</scope>
    <source>
        <strain evidence="14">NSJ-12</strain>
    </source>
</reference>
<keyword evidence="6" id="KW-0050">Antiport</keyword>
<evidence type="ECO:0000256" key="10">
    <source>
        <dbReference type="ARBA" id="ARBA00023065"/>
    </source>
</evidence>
<dbReference type="AlphaFoldDB" id="A0A926ICM7"/>
<evidence type="ECO:0000256" key="11">
    <source>
        <dbReference type="ARBA" id="ARBA00023136"/>
    </source>
</evidence>
<keyword evidence="9 13" id="KW-1133">Transmembrane helix</keyword>
<keyword evidence="7" id="KW-1003">Cell membrane</keyword>
<name>A0A926ICM7_9FIRM</name>
<evidence type="ECO:0000313" key="15">
    <source>
        <dbReference type="Proteomes" id="UP000655830"/>
    </source>
</evidence>
<keyword evidence="10" id="KW-0406">Ion transport</keyword>
<protein>
    <recommendedName>
        <fullName evidence="4">Probable multidrug resistance protein NorM</fullName>
    </recommendedName>
    <alternativeName>
        <fullName evidence="12">Multidrug-efflux transporter</fullName>
    </alternativeName>
</protein>
<comment type="subcellular location">
    <subcellularLocation>
        <location evidence="2">Cell membrane</location>
        <topology evidence="2">Multi-pass membrane protein</topology>
    </subcellularLocation>
</comment>
<evidence type="ECO:0000256" key="13">
    <source>
        <dbReference type="SAM" id="Phobius"/>
    </source>
</evidence>
<feature type="transmembrane region" description="Helical" evidence="13">
    <location>
        <begin position="372"/>
        <end position="396"/>
    </location>
</feature>
<evidence type="ECO:0000256" key="8">
    <source>
        <dbReference type="ARBA" id="ARBA00022692"/>
    </source>
</evidence>
<keyword evidence="11 13" id="KW-0472">Membrane</keyword>
<keyword evidence="15" id="KW-1185">Reference proteome</keyword>
<evidence type="ECO:0000256" key="5">
    <source>
        <dbReference type="ARBA" id="ARBA00022448"/>
    </source>
</evidence>
<dbReference type="GO" id="GO:0006811">
    <property type="term" value="P:monoatomic ion transport"/>
    <property type="evidence" value="ECO:0007669"/>
    <property type="project" value="UniProtKB-KW"/>
</dbReference>
<keyword evidence="5" id="KW-0813">Transport</keyword>
<comment type="similarity">
    <text evidence="3">Belongs to the multi antimicrobial extrusion (MATE) (TC 2.A.66.1) family.</text>
</comment>
<evidence type="ECO:0000256" key="1">
    <source>
        <dbReference type="ARBA" id="ARBA00003408"/>
    </source>
</evidence>
<dbReference type="CDD" id="cd13137">
    <property type="entry name" value="MATE_NorM_like"/>
    <property type="match status" value="1"/>
</dbReference>
<dbReference type="GO" id="GO:0005886">
    <property type="term" value="C:plasma membrane"/>
    <property type="evidence" value="ECO:0007669"/>
    <property type="project" value="UniProtKB-SubCell"/>
</dbReference>
<evidence type="ECO:0000256" key="7">
    <source>
        <dbReference type="ARBA" id="ARBA00022475"/>
    </source>
</evidence>
<feature type="transmembrane region" description="Helical" evidence="13">
    <location>
        <begin position="152"/>
        <end position="170"/>
    </location>
</feature>
<dbReference type="PANTHER" id="PTHR43298:SF2">
    <property type="entry name" value="FMN_FAD EXPORTER YEEO-RELATED"/>
    <property type="match status" value="1"/>
</dbReference>
<evidence type="ECO:0000256" key="3">
    <source>
        <dbReference type="ARBA" id="ARBA00010199"/>
    </source>
</evidence>
<dbReference type="GO" id="GO:0015297">
    <property type="term" value="F:antiporter activity"/>
    <property type="evidence" value="ECO:0007669"/>
    <property type="project" value="UniProtKB-KW"/>
</dbReference>
<dbReference type="Proteomes" id="UP000655830">
    <property type="component" value="Unassembled WGS sequence"/>
</dbReference>
<dbReference type="InterPro" id="IPR048279">
    <property type="entry name" value="MdtK-like"/>
</dbReference>
<dbReference type="InterPro" id="IPR002528">
    <property type="entry name" value="MATE_fam"/>
</dbReference>
<evidence type="ECO:0000256" key="9">
    <source>
        <dbReference type="ARBA" id="ARBA00022989"/>
    </source>
</evidence>
<proteinExistence type="inferred from homology"/>
<evidence type="ECO:0000256" key="6">
    <source>
        <dbReference type="ARBA" id="ARBA00022449"/>
    </source>
</evidence>
<evidence type="ECO:0000313" key="14">
    <source>
        <dbReference type="EMBL" id="MBC8577974.1"/>
    </source>
</evidence>
<feature type="transmembrane region" description="Helical" evidence="13">
    <location>
        <begin position="115"/>
        <end position="132"/>
    </location>
</feature>
<feature type="transmembrane region" description="Helical" evidence="13">
    <location>
        <begin position="208"/>
        <end position="236"/>
    </location>
</feature>
<feature type="transmembrane region" description="Helical" evidence="13">
    <location>
        <begin position="46"/>
        <end position="72"/>
    </location>
</feature>
<comment type="caution">
    <text evidence="14">The sequence shown here is derived from an EMBL/GenBank/DDBJ whole genome shotgun (WGS) entry which is preliminary data.</text>
</comment>
<dbReference type="PANTHER" id="PTHR43298">
    <property type="entry name" value="MULTIDRUG RESISTANCE PROTEIN NORM-RELATED"/>
    <property type="match status" value="1"/>
</dbReference>
<organism evidence="14 15">
    <name type="scientific">Zhenhengia yiwuensis</name>
    <dbReference type="NCBI Taxonomy" id="2763666"/>
    <lineage>
        <taxon>Bacteria</taxon>
        <taxon>Bacillati</taxon>
        <taxon>Bacillota</taxon>
        <taxon>Clostridia</taxon>
        <taxon>Lachnospirales</taxon>
        <taxon>Lachnospiraceae</taxon>
        <taxon>Zhenhengia</taxon>
    </lineage>
</organism>
<dbReference type="RefSeq" id="WP_249331094.1">
    <property type="nucleotide sequence ID" value="NZ_JACRSY010000001.1"/>
</dbReference>
<dbReference type="GO" id="GO:0042910">
    <property type="term" value="F:xenobiotic transmembrane transporter activity"/>
    <property type="evidence" value="ECO:0007669"/>
    <property type="project" value="InterPro"/>
</dbReference>
<dbReference type="NCBIfam" id="TIGR00797">
    <property type="entry name" value="matE"/>
    <property type="match status" value="1"/>
</dbReference>
<dbReference type="PIRSF" id="PIRSF006603">
    <property type="entry name" value="DinF"/>
    <property type="match status" value="1"/>
</dbReference>
<evidence type="ECO:0000256" key="12">
    <source>
        <dbReference type="ARBA" id="ARBA00031636"/>
    </source>
</evidence>